<evidence type="ECO:0000313" key="2">
    <source>
        <dbReference type="Proteomes" id="UP000060630"/>
    </source>
</evidence>
<dbReference type="EMBL" id="LPHD01000147">
    <property type="protein sequence ID" value="KWA78238.1"/>
    <property type="molecule type" value="Genomic_DNA"/>
</dbReference>
<gene>
    <name evidence="1" type="ORF">WL29_33345</name>
</gene>
<proteinExistence type="predicted"/>
<comment type="caution">
    <text evidence="1">The sequence shown here is derived from an EMBL/GenBank/DDBJ whole genome shotgun (WGS) entry which is preliminary data.</text>
</comment>
<evidence type="ECO:0008006" key="3">
    <source>
        <dbReference type="Google" id="ProtNLM"/>
    </source>
</evidence>
<dbReference type="Pfam" id="PF14085">
    <property type="entry name" value="DUF4265"/>
    <property type="match status" value="1"/>
</dbReference>
<organism evidence="1 2">
    <name type="scientific">Burkholderia ubonensis</name>
    <dbReference type="NCBI Taxonomy" id="101571"/>
    <lineage>
        <taxon>Bacteria</taxon>
        <taxon>Pseudomonadati</taxon>
        <taxon>Pseudomonadota</taxon>
        <taxon>Betaproteobacteria</taxon>
        <taxon>Burkholderiales</taxon>
        <taxon>Burkholderiaceae</taxon>
        <taxon>Burkholderia</taxon>
        <taxon>Burkholderia cepacia complex</taxon>
    </lineage>
</organism>
<reference evidence="1 2" key="1">
    <citation type="submission" date="2015-11" db="EMBL/GenBank/DDBJ databases">
        <title>Expanding the genomic diversity of Burkholderia species for the development of highly accurate diagnostics.</title>
        <authorList>
            <person name="Sahl J."/>
            <person name="Keim P."/>
            <person name="Wagner D."/>
        </authorList>
    </citation>
    <scope>NUCLEOTIDE SEQUENCE [LARGE SCALE GENOMIC DNA]</scope>
    <source>
        <strain evidence="1 2">MSMB2087WGS</strain>
    </source>
</reference>
<dbReference type="Proteomes" id="UP000060630">
    <property type="component" value="Unassembled WGS sequence"/>
</dbReference>
<sequence>MDQTLTKIVFELKIDADGYPPVAFESMWGIETHRGAHVIDNVPYYVYGVSKGDTVAASVVDGEHRALSVVARAGHSTLRVFAEAPGERAAIIAALERMGARCAVAQRVSLIAVDIPPDADFATIDGFLAASCDGDRVAYEDACLQHGGLDRDRMSECATLATVPLRLN</sequence>
<accession>A0A118T5U1</accession>
<name>A0A118T5U1_9BURK</name>
<evidence type="ECO:0000313" key="1">
    <source>
        <dbReference type="EMBL" id="KWA78238.1"/>
    </source>
</evidence>
<dbReference type="AlphaFoldDB" id="A0A118T5U1"/>
<protein>
    <recommendedName>
        <fullName evidence="3">DUF4265 domain-containing protein</fullName>
    </recommendedName>
</protein>
<dbReference type="InterPro" id="IPR025361">
    <property type="entry name" value="DUF4265"/>
</dbReference>